<dbReference type="Pfam" id="PF01613">
    <property type="entry name" value="Flavin_Reduct"/>
    <property type="match status" value="1"/>
</dbReference>
<keyword evidence="7" id="KW-1185">Reference proteome</keyword>
<dbReference type="Proteomes" id="UP000287823">
    <property type="component" value="Unassembled WGS sequence"/>
</dbReference>
<reference evidence="6 7" key="1">
    <citation type="journal article" date="2011" name="Front. Microbiol.">
        <title>Genomic signatures of strain selection and enhancement in Bacillus atrophaeus var. globigii, a historical biowarfare simulant.</title>
        <authorList>
            <person name="Gibbons H.S."/>
            <person name="Broomall S.M."/>
            <person name="McNew L.A."/>
            <person name="Daligault H."/>
            <person name="Chapman C."/>
            <person name="Bruce D."/>
            <person name="Karavis M."/>
            <person name="Krepps M."/>
            <person name="McGregor P.A."/>
            <person name="Hong C."/>
            <person name="Park K.H."/>
            <person name="Akmal A."/>
            <person name="Feldman A."/>
            <person name="Lin J.S."/>
            <person name="Chang W.E."/>
            <person name="Higgs B.W."/>
            <person name="Demirev P."/>
            <person name="Lindquist J."/>
            <person name="Liem A."/>
            <person name="Fochler E."/>
            <person name="Read T.D."/>
            <person name="Tapia R."/>
            <person name="Johnson S."/>
            <person name="Bishop-Lilly K.A."/>
            <person name="Detter C."/>
            <person name="Han C."/>
            <person name="Sozhamannan S."/>
            <person name="Rosenzweig C.N."/>
            <person name="Skowronski E.W."/>
        </authorList>
    </citation>
    <scope>NUCLEOTIDE SEQUENCE [LARGE SCALE GENOMIC DNA]</scope>
    <source>
        <strain evidence="6 7">Y4G10-17</strain>
    </source>
</reference>
<proteinExistence type="inferred from homology"/>
<gene>
    <name evidence="6" type="ORF">CWE14_01485</name>
</gene>
<sequence>MTVSTFTRDDLETLPSRFRARLINSLSGFKSANLVGTADDAGVANLAMVSSVVHLGASPPLFGMVMRPETVRRDTLSNIRQHGVWTLNSVSQPILQQAHQSSASYDADVSEFDAVGLTADWLHGFAAPAVAESPLSMGIELVEIVPVHHNQTRFVIGKLSWLEIRRDVIQTDGFVDIEALDLVAISGLDGYHSTSKLGRLRYAVPDETADWLPDEGAGDIKPAVDLTRFKSALRR</sequence>
<feature type="domain" description="Flavin reductase like" evidence="5">
    <location>
        <begin position="28"/>
        <end position="167"/>
    </location>
</feature>
<evidence type="ECO:0000313" key="7">
    <source>
        <dbReference type="Proteomes" id="UP000287823"/>
    </source>
</evidence>
<comment type="similarity">
    <text evidence="4">Belongs to the flavoredoxin family.</text>
</comment>
<dbReference type="AlphaFoldDB" id="A0A432WLK9"/>
<name>A0A432WLK9_9GAMM</name>
<evidence type="ECO:0000256" key="3">
    <source>
        <dbReference type="ARBA" id="ARBA00022643"/>
    </source>
</evidence>
<comment type="cofactor">
    <cofactor evidence="1">
        <name>FMN</name>
        <dbReference type="ChEBI" id="CHEBI:58210"/>
    </cofactor>
</comment>
<evidence type="ECO:0000256" key="4">
    <source>
        <dbReference type="ARBA" id="ARBA00038054"/>
    </source>
</evidence>
<dbReference type="PANTHER" id="PTHR33798">
    <property type="entry name" value="FLAVOPROTEIN OXYGENASE"/>
    <property type="match status" value="1"/>
</dbReference>
<dbReference type="GO" id="GO:0016646">
    <property type="term" value="F:oxidoreductase activity, acting on the CH-NH group of donors, NAD or NADP as acceptor"/>
    <property type="evidence" value="ECO:0007669"/>
    <property type="project" value="UniProtKB-ARBA"/>
</dbReference>
<dbReference type="GO" id="GO:0010181">
    <property type="term" value="F:FMN binding"/>
    <property type="evidence" value="ECO:0007669"/>
    <property type="project" value="InterPro"/>
</dbReference>
<comment type="caution">
    <text evidence="6">The sequence shown here is derived from an EMBL/GenBank/DDBJ whole genome shotgun (WGS) entry which is preliminary data.</text>
</comment>
<dbReference type="PANTHER" id="PTHR33798:SF5">
    <property type="entry name" value="FLAVIN REDUCTASE LIKE DOMAIN-CONTAINING PROTEIN"/>
    <property type="match status" value="1"/>
</dbReference>
<evidence type="ECO:0000256" key="2">
    <source>
        <dbReference type="ARBA" id="ARBA00022630"/>
    </source>
</evidence>
<dbReference type="InterPro" id="IPR002563">
    <property type="entry name" value="Flavin_Rdtase-like_dom"/>
</dbReference>
<dbReference type="Gene3D" id="2.30.110.10">
    <property type="entry name" value="Electron Transport, Fmn-binding Protein, Chain A"/>
    <property type="match status" value="1"/>
</dbReference>
<evidence type="ECO:0000313" key="6">
    <source>
        <dbReference type="EMBL" id="RUO34702.1"/>
    </source>
</evidence>
<evidence type="ECO:0000256" key="1">
    <source>
        <dbReference type="ARBA" id="ARBA00001917"/>
    </source>
</evidence>
<organism evidence="6 7">
    <name type="scientific">Aliidiomarina soli</name>
    <dbReference type="NCBI Taxonomy" id="1928574"/>
    <lineage>
        <taxon>Bacteria</taxon>
        <taxon>Pseudomonadati</taxon>
        <taxon>Pseudomonadota</taxon>
        <taxon>Gammaproteobacteria</taxon>
        <taxon>Alteromonadales</taxon>
        <taxon>Idiomarinaceae</taxon>
        <taxon>Aliidiomarina</taxon>
    </lineage>
</organism>
<dbReference type="SUPFAM" id="SSF50475">
    <property type="entry name" value="FMN-binding split barrel"/>
    <property type="match status" value="1"/>
</dbReference>
<protein>
    <submittedName>
        <fullName evidence="6">Flavin oxidoreductase</fullName>
    </submittedName>
</protein>
<dbReference type="EMBL" id="PIPO01000001">
    <property type="protein sequence ID" value="RUO34702.1"/>
    <property type="molecule type" value="Genomic_DNA"/>
</dbReference>
<dbReference type="InterPro" id="IPR012349">
    <property type="entry name" value="Split_barrel_FMN-bd"/>
</dbReference>
<keyword evidence="3" id="KW-0288">FMN</keyword>
<dbReference type="RefSeq" id="WP_126797752.1">
    <property type="nucleotide sequence ID" value="NZ_PIPO01000001.1"/>
</dbReference>
<evidence type="ECO:0000259" key="5">
    <source>
        <dbReference type="Pfam" id="PF01613"/>
    </source>
</evidence>
<keyword evidence="2" id="KW-0285">Flavoprotein</keyword>
<accession>A0A432WLK9</accession>